<feature type="transmembrane region" description="Helical" evidence="1">
    <location>
        <begin position="5"/>
        <end position="23"/>
    </location>
</feature>
<dbReference type="RefSeq" id="WP_060940869.1">
    <property type="nucleotide sequence ID" value="NZ_JABUXP010000077.1"/>
</dbReference>
<dbReference type="PATRIC" id="fig|28128.5.peg.1718"/>
<keyword evidence="3" id="KW-1185">Reference proteome</keyword>
<dbReference type="EMBL" id="LRQG01000125">
    <property type="protein sequence ID" value="KXA38051.1"/>
    <property type="molecule type" value="Genomic_DNA"/>
</dbReference>
<dbReference type="OrthoDB" id="1094948at2"/>
<sequence>MKYIIILIIVIVTLMSIVIYYNYERVVPFEYVTSLPKFHNCYFKDIDYIDSEKRMHFCLVDFYRKQSCKKAGLTGYEDKYISVLSNKMDFTNYDYVISYMKKIKILKHSPYLTNKHDNLYFDKRIPLIAEYQKGEFDSVFIYKIRKNGKFRAPGP</sequence>
<evidence type="ECO:0000256" key="1">
    <source>
        <dbReference type="SAM" id="Phobius"/>
    </source>
</evidence>
<keyword evidence="1" id="KW-1133">Transmembrane helix</keyword>
<dbReference type="AlphaFoldDB" id="A0A133Q5A3"/>
<dbReference type="Proteomes" id="UP000070533">
    <property type="component" value="Unassembled WGS sequence"/>
</dbReference>
<name>A0A133Q5A3_9BACT</name>
<evidence type="ECO:0000313" key="3">
    <source>
        <dbReference type="Proteomes" id="UP000070533"/>
    </source>
</evidence>
<keyword evidence="1" id="KW-0812">Transmembrane</keyword>
<organism evidence="2 3">
    <name type="scientific">Prevotella corporis</name>
    <dbReference type="NCBI Taxonomy" id="28128"/>
    <lineage>
        <taxon>Bacteria</taxon>
        <taxon>Pseudomonadati</taxon>
        <taxon>Bacteroidota</taxon>
        <taxon>Bacteroidia</taxon>
        <taxon>Bacteroidales</taxon>
        <taxon>Prevotellaceae</taxon>
        <taxon>Prevotella</taxon>
    </lineage>
</organism>
<keyword evidence="1" id="KW-0472">Membrane</keyword>
<reference evidence="3" key="1">
    <citation type="submission" date="2016-01" db="EMBL/GenBank/DDBJ databases">
        <authorList>
            <person name="Mitreva M."/>
            <person name="Pepin K.H."/>
            <person name="Mihindukulasuriya K.A."/>
            <person name="Fulton R."/>
            <person name="Fronick C."/>
            <person name="O'Laughlin M."/>
            <person name="Miner T."/>
            <person name="Herter B."/>
            <person name="Rosa B.A."/>
            <person name="Cordes M."/>
            <person name="Tomlinson C."/>
            <person name="Wollam A."/>
            <person name="Palsikar V.B."/>
            <person name="Mardis E.R."/>
            <person name="Wilson R.K."/>
        </authorList>
    </citation>
    <scope>NUCLEOTIDE SEQUENCE [LARGE SCALE GENOMIC DNA]</scope>
    <source>
        <strain evidence="3">MJR7716</strain>
    </source>
</reference>
<comment type="caution">
    <text evidence="2">The sequence shown here is derived from an EMBL/GenBank/DDBJ whole genome shotgun (WGS) entry which is preliminary data.</text>
</comment>
<accession>A0A133Q5A3</accession>
<gene>
    <name evidence="2" type="ORF">HMPREF3226_01675</name>
</gene>
<dbReference type="STRING" id="28128.HMPREF3226_01675"/>
<protein>
    <submittedName>
        <fullName evidence="2">Uncharacterized protein</fullName>
    </submittedName>
</protein>
<evidence type="ECO:0000313" key="2">
    <source>
        <dbReference type="EMBL" id="KXA38051.1"/>
    </source>
</evidence>
<proteinExistence type="predicted"/>